<protein>
    <submittedName>
        <fullName evidence="1">Uncharacterized protein</fullName>
    </submittedName>
</protein>
<dbReference type="Proteomes" id="UP000775213">
    <property type="component" value="Unassembled WGS sequence"/>
</dbReference>
<accession>A0AAV7GA31</accession>
<sequence>MAILTDWEKQVSFHMKTLLFVGFHVTKAMERVQSTEEPSKELLKLGVHEQTIKTTKRIIFS</sequence>
<evidence type="ECO:0000313" key="2">
    <source>
        <dbReference type="Proteomes" id="UP000775213"/>
    </source>
</evidence>
<dbReference type="AlphaFoldDB" id="A0AAV7GA31"/>
<proteinExistence type="predicted"/>
<comment type="caution">
    <text evidence="1">The sequence shown here is derived from an EMBL/GenBank/DDBJ whole genome shotgun (WGS) entry which is preliminary data.</text>
</comment>
<evidence type="ECO:0000313" key="1">
    <source>
        <dbReference type="EMBL" id="KAH0453081.1"/>
    </source>
</evidence>
<dbReference type="EMBL" id="JAGFBR010000016">
    <property type="protein sequence ID" value="KAH0453081.1"/>
    <property type="molecule type" value="Genomic_DNA"/>
</dbReference>
<gene>
    <name evidence="1" type="ORF">IEQ34_017405</name>
</gene>
<keyword evidence="2" id="KW-1185">Reference proteome</keyword>
<reference evidence="1 2" key="1">
    <citation type="journal article" date="2021" name="Hortic Res">
        <title>Chromosome-scale assembly of the Dendrobium chrysotoxum genome enhances the understanding of orchid evolution.</title>
        <authorList>
            <person name="Zhang Y."/>
            <person name="Zhang G.Q."/>
            <person name="Zhang D."/>
            <person name="Liu X.D."/>
            <person name="Xu X.Y."/>
            <person name="Sun W.H."/>
            <person name="Yu X."/>
            <person name="Zhu X."/>
            <person name="Wang Z.W."/>
            <person name="Zhao X."/>
            <person name="Zhong W.Y."/>
            <person name="Chen H."/>
            <person name="Yin W.L."/>
            <person name="Huang T."/>
            <person name="Niu S.C."/>
            <person name="Liu Z.J."/>
        </authorList>
    </citation>
    <scope>NUCLEOTIDE SEQUENCE [LARGE SCALE GENOMIC DNA]</scope>
    <source>
        <strain evidence="1">Lindl</strain>
    </source>
</reference>
<name>A0AAV7GA31_DENCH</name>
<organism evidence="1 2">
    <name type="scientific">Dendrobium chrysotoxum</name>
    <name type="common">Orchid</name>
    <dbReference type="NCBI Taxonomy" id="161865"/>
    <lineage>
        <taxon>Eukaryota</taxon>
        <taxon>Viridiplantae</taxon>
        <taxon>Streptophyta</taxon>
        <taxon>Embryophyta</taxon>
        <taxon>Tracheophyta</taxon>
        <taxon>Spermatophyta</taxon>
        <taxon>Magnoliopsida</taxon>
        <taxon>Liliopsida</taxon>
        <taxon>Asparagales</taxon>
        <taxon>Orchidaceae</taxon>
        <taxon>Epidendroideae</taxon>
        <taxon>Malaxideae</taxon>
        <taxon>Dendrobiinae</taxon>
        <taxon>Dendrobium</taxon>
    </lineage>
</organism>